<dbReference type="CDD" id="cd01347">
    <property type="entry name" value="ligand_gated_channel"/>
    <property type="match status" value="1"/>
</dbReference>
<evidence type="ECO:0000256" key="4">
    <source>
        <dbReference type="ARBA" id="ARBA00022692"/>
    </source>
</evidence>
<dbReference type="PANTHER" id="PTHR47234">
    <property type="match status" value="1"/>
</dbReference>
<dbReference type="InterPro" id="IPR039426">
    <property type="entry name" value="TonB-dep_rcpt-like"/>
</dbReference>
<keyword evidence="3 8" id="KW-1134">Transmembrane beta strand</keyword>
<proteinExistence type="inferred from homology"/>
<feature type="domain" description="TonB-dependent receptor-like beta-barrel" evidence="10">
    <location>
        <begin position="414"/>
        <end position="913"/>
    </location>
</feature>
<name>A0ABU3A1I3_9GAMM</name>
<organism evidence="12 13">
    <name type="scientific">Thalassotalea castellviae</name>
    <dbReference type="NCBI Taxonomy" id="3075612"/>
    <lineage>
        <taxon>Bacteria</taxon>
        <taxon>Pseudomonadati</taxon>
        <taxon>Pseudomonadota</taxon>
        <taxon>Gammaproteobacteria</taxon>
        <taxon>Alteromonadales</taxon>
        <taxon>Colwelliaceae</taxon>
        <taxon>Thalassotalea</taxon>
    </lineage>
</organism>
<comment type="caution">
    <text evidence="12">The sequence shown here is derived from an EMBL/GenBank/DDBJ whole genome shotgun (WGS) entry which is preliminary data.</text>
</comment>
<evidence type="ECO:0000256" key="2">
    <source>
        <dbReference type="ARBA" id="ARBA00022448"/>
    </source>
</evidence>
<keyword evidence="6 8" id="KW-0472">Membrane</keyword>
<feature type="domain" description="TonB-dependent receptor plug" evidence="11">
    <location>
        <begin position="171"/>
        <end position="292"/>
    </location>
</feature>
<evidence type="ECO:0000313" key="13">
    <source>
        <dbReference type="Proteomes" id="UP001266357"/>
    </source>
</evidence>
<dbReference type="PROSITE" id="PS52016">
    <property type="entry name" value="TONB_DEPENDENT_REC_3"/>
    <property type="match status" value="1"/>
</dbReference>
<dbReference type="EMBL" id="JAVRIF010000003">
    <property type="protein sequence ID" value="MDT0603650.1"/>
    <property type="molecule type" value="Genomic_DNA"/>
</dbReference>
<keyword evidence="7 8" id="KW-0998">Cell outer membrane</keyword>
<dbReference type="Gene3D" id="2.170.130.10">
    <property type="entry name" value="TonB-dependent receptor, plug domain"/>
    <property type="match status" value="1"/>
</dbReference>
<dbReference type="Gene3D" id="3.55.50.30">
    <property type="match status" value="1"/>
</dbReference>
<gene>
    <name evidence="12" type="ORF">RM573_08585</name>
</gene>
<protein>
    <submittedName>
        <fullName evidence="12">TonB-dependent receptor</fullName>
    </submittedName>
</protein>
<keyword evidence="5 9" id="KW-0798">TonB box</keyword>
<evidence type="ECO:0000256" key="3">
    <source>
        <dbReference type="ARBA" id="ARBA00022452"/>
    </source>
</evidence>
<comment type="similarity">
    <text evidence="8 9">Belongs to the TonB-dependent receptor family.</text>
</comment>
<dbReference type="Pfam" id="PF00593">
    <property type="entry name" value="TonB_dep_Rec_b-barrel"/>
    <property type="match status" value="1"/>
</dbReference>
<dbReference type="PANTHER" id="PTHR47234:SF3">
    <property type="entry name" value="SECRETIN_TONB SHORT N-TERMINAL DOMAIN-CONTAINING PROTEIN"/>
    <property type="match status" value="1"/>
</dbReference>
<dbReference type="Pfam" id="PF07715">
    <property type="entry name" value="Plug"/>
    <property type="match status" value="1"/>
</dbReference>
<dbReference type="RefSeq" id="WP_311580205.1">
    <property type="nucleotide sequence ID" value="NZ_JAVRIF010000003.1"/>
</dbReference>
<evidence type="ECO:0000313" key="12">
    <source>
        <dbReference type="EMBL" id="MDT0603650.1"/>
    </source>
</evidence>
<dbReference type="InterPro" id="IPR037066">
    <property type="entry name" value="Plug_dom_sf"/>
</dbReference>
<evidence type="ECO:0000259" key="11">
    <source>
        <dbReference type="Pfam" id="PF07715"/>
    </source>
</evidence>
<evidence type="ECO:0000256" key="6">
    <source>
        <dbReference type="ARBA" id="ARBA00023136"/>
    </source>
</evidence>
<keyword evidence="4 8" id="KW-0812">Transmembrane</keyword>
<comment type="subcellular location">
    <subcellularLocation>
        <location evidence="1 8">Cell outer membrane</location>
        <topology evidence="1 8">Multi-pass membrane protein</topology>
    </subcellularLocation>
</comment>
<evidence type="ECO:0000256" key="9">
    <source>
        <dbReference type="RuleBase" id="RU003357"/>
    </source>
</evidence>
<evidence type="ECO:0000256" key="5">
    <source>
        <dbReference type="ARBA" id="ARBA00023077"/>
    </source>
</evidence>
<accession>A0ABU3A1I3</accession>
<dbReference type="Proteomes" id="UP001266357">
    <property type="component" value="Unassembled WGS sequence"/>
</dbReference>
<dbReference type="Gene3D" id="2.40.170.20">
    <property type="entry name" value="TonB-dependent receptor, beta-barrel domain"/>
    <property type="match status" value="1"/>
</dbReference>
<evidence type="ECO:0000256" key="1">
    <source>
        <dbReference type="ARBA" id="ARBA00004571"/>
    </source>
</evidence>
<evidence type="ECO:0000256" key="8">
    <source>
        <dbReference type="PROSITE-ProRule" id="PRU01360"/>
    </source>
</evidence>
<evidence type="ECO:0000259" key="10">
    <source>
        <dbReference type="Pfam" id="PF00593"/>
    </source>
</evidence>
<sequence length="971" mass="108816">MLFWQPYVSGIKQYFNTMKTFLFSKKSKIASIAILWLCISNNSFAEKLFLFDIQQQPADQALITFAKKTDKTIIFSYELTRNYQTNTLKGYYSFTQALRKLLRNSGLTSVIKNNQLQIIEDSSFINLQSESNNISPLPSKTPSLQRTRTHQQQEHIEKIAIVGSRNIARSLQELPVPVDILSQQNLKNTGEFEVGKMLQSIAPSFNFASSSISDGTDVLKPATLRGLGPDQTLILVNGKRRHHASLLHINTSVGRGTAGADLNTIPLSAIKRIEILRDGAAAQYGSDAIAGVINIVLKDSANTGSFHSTIGQYQQGDGNTFDVSINKGFTLNEHGFFNTSLSYLTHQATDRSGLHGSCQYQDCLKLENGDYLATDEKEKTANRNTFKIGDPAYQQLSLAYNANYPIKTGELYSFALYSKRRNNSAAFFRHSANELANPILQDNIAVRPNGYLPYIHSDITDASFNLGFKTDLSNDTAIDISFTQGENTIDYRTKNSLNASYVNLLNSRGLLSPEQIRSQLPESADAYSLSLSLQTLNIDVRRIYEYFSLAIGAEIRKDKYQVSPGEKYSYFDYDSHGDSAYFDHNALGGIQGFPGISTNSSVHESRQVSSLYLELNSELIENITFDGALRYDNYNDFGDTSNIKLATHWRLNELITLRSSISTGFRAPSMQQLYFNNISTQFIVDDDEHFTAEQIGTFRNDSPLASLIGVPQLTEEKSTNFTFGSVFNFTDKFNVTLDYYAIDIDDRIVISNKLGVGLSTELTELLQQNHVDKAQVFLNGVNTETRGLDVIASWKTPLFNGNFDLTFAGNITDTDVSKRYVPNSTVLNALSIEQVFSEQDISIIEEWQPKNRMSVNATYLLNNWSVNFNVNRYGKYTITDGGKQTYGAEILTDIQVKHQFNRQISWYVGVNNLFNVTPDKNTIANSHAGTIVDEQGNEIVSSPGVFKYSRRSTPFGFNGSYLYLGLNYYFE</sequence>
<evidence type="ECO:0000256" key="7">
    <source>
        <dbReference type="ARBA" id="ARBA00023237"/>
    </source>
</evidence>
<reference evidence="12 13" key="1">
    <citation type="submission" date="2023-09" db="EMBL/GenBank/DDBJ databases">
        <authorList>
            <person name="Rey-Velasco X."/>
        </authorList>
    </citation>
    <scope>NUCLEOTIDE SEQUENCE [LARGE SCALE GENOMIC DNA]</scope>
    <source>
        <strain evidence="12 13">W431</strain>
    </source>
</reference>
<dbReference type="InterPro" id="IPR036942">
    <property type="entry name" value="Beta-barrel_TonB_sf"/>
</dbReference>
<dbReference type="InterPro" id="IPR000531">
    <property type="entry name" value="Beta-barrel_TonB"/>
</dbReference>
<dbReference type="SUPFAM" id="SSF56935">
    <property type="entry name" value="Porins"/>
    <property type="match status" value="1"/>
</dbReference>
<keyword evidence="13" id="KW-1185">Reference proteome</keyword>
<keyword evidence="12" id="KW-0675">Receptor</keyword>
<keyword evidence="2 8" id="KW-0813">Transport</keyword>
<dbReference type="InterPro" id="IPR012910">
    <property type="entry name" value="Plug_dom"/>
</dbReference>